<evidence type="ECO:0000256" key="6">
    <source>
        <dbReference type="ARBA" id="ARBA00023136"/>
    </source>
</evidence>
<feature type="transmembrane region" description="Helical" evidence="7">
    <location>
        <begin position="449"/>
        <end position="477"/>
    </location>
</feature>
<organism evidence="8 9">
    <name type="scientific">Cichlidogyrus casuarinus</name>
    <dbReference type="NCBI Taxonomy" id="1844966"/>
    <lineage>
        <taxon>Eukaryota</taxon>
        <taxon>Metazoa</taxon>
        <taxon>Spiralia</taxon>
        <taxon>Lophotrochozoa</taxon>
        <taxon>Platyhelminthes</taxon>
        <taxon>Monogenea</taxon>
        <taxon>Monopisthocotylea</taxon>
        <taxon>Dactylogyridea</taxon>
        <taxon>Ancyrocephalidae</taxon>
        <taxon>Cichlidogyrus</taxon>
    </lineage>
</organism>
<feature type="transmembrane region" description="Helical" evidence="7">
    <location>
        <begin position="419"/>
        <end position="443"/>
    </location>
</feature>
<evidence type="ECO:0000256" key="7">
    <source>
        <dbReference type="RuleBase" id="RU363079"/>
    </source>
</evidence>
<dbReference type="PANTHER" id="PTHR10766:SF41">
    <property type="entry name" value="TRANSMEMBRANE 9 SUPERFAMILY MEMBER 3"/>
    <property type="match status" value="1"/>
</dbReference>
<evidence type="ECO:0000256" key="4">
    <source>
        <dbReference type="ARBA" id="ARBA00022729"/>
    </source>
</evidence>
<evidence type="ECO:0000313" key="9">
    <source>
        <dbReference type="Proteomes" id="UP001626550"/>
    </source>
</evidence>
<evidence type="ECO:0000313" key="8">
    <source>
        <dbReference type="EMBL" id="KAL3315202.1"/>
    </source>
</evidence>
<comment type="caution">
    <text evidence="8">The sequence shown here is derived from an EMBL/GenBank/DDBJ whole genome shotgun (WGS) entry which is preliminary data.</text>
</comment>
<feature type="transmembrane region" description="Helical" evidence="7">
    <location>
        <begin position="294"/>
        <end position="317"/>
    </location>
</feature>
<feature type="transmembrane region" description="Helical" evidence="7">
    <location>
        <begin position="489"/>
        <end position="509"/>
    </location>
</feature>
<dbReference type="Pfam" id="PF02990">
    <property type="entry name" value="EMP70"/>
    <property type="match status" value="1"/>
</dbReference>
<protein>
    <recommendedName>
        <fullName evidence="7">Transmembrane 9 superfamily member</fullName>
    </recommendedName>
</protein>
<reference evidence="8 9" key="1">
    <citation type="submission" date="2024-11" db="EMBL/GenBank/DDBJ databases">
        <title>Adaptive evolution of stress response genes in parasites aligns with host niche diversity.</title>
        <authorList>
            <person name="Hahn C."/>
            <person name="Resl P."/>
        </authorList>
    </citation>
    <scope>NUCLEOTIDE SEQUENCE [LARGE SCALE GENOMIC DNA]</scope>
    <source>
        <strain evidence="8">EGGRZ-B1_66</strain>
        <tissue evidence="8">Body</tissue>
    </source>
</reference>
<dbReference type="PANTHER" id="PTHR10766">
    <property type="entry name" value="TRANSMEMBRANE 9 SUPERFAMILY PROTEIN"/>
    <property type="match status" value="1"/>
</dbReference>
<gene>
    <name evidence="8" type="primary">TM9SF3</name>
    <name evidence="8" type="ORF">Ciccas_006166</name>
</gene>
<keyword evidence="3 7" id="KW-0812">Transmembrane</keyword>
<keyword evidence="5 7" id="KW-1133">Transmembrane helix</keyword>
<name>A0ABD2Q7K8_9PLAT</name>
<feature type="transmembrane region" description="Helical" evidence="7">
    <location>
        <begin position="191"/>
        <end position="215"/>
    </location>
</feature>
<proteinExistence type="inferred from homology"/>
<keyword evidence="4" id="KW-0732">Signal</keyword>
<dbReference type="InterPro" id="IPR004240">
    <property type="entry name" value="EMP70"/>
</dbReference>
<dbReference type="Proteomes" id="UP001626550">
    <property type="component" value="Unassembled WGS sequence"/>
</dbReference>
<dbReference type="AlphaFoldDB" id="A0ABD2Q7K8"/>
<sequence length="559" mass="64514">MIIQQYSDGEEVVLWMNTVGPYTNRQETYAYFSLPFCKGPKAELEHYHETLGEALLGFELAFSGLDIRFKIDVPKQIYCKKTFDANAIEHLLYAVSNKYWYQMYLDDLPIYGMVGERTGDSSLHIYTHKKLEIEYNKDQIVGVSFIPSIKKEPVKNVQFEFTYEVSWVESKIKFEDRFDSFLDPRFFHHRIHWFSIFNSFMMVIFLVALVFVILVRTLKKDYARYNREGEIEDLSRELGDEYGWKQVHGDVFRPVYRSAMFASFIGTGVQIILVSLFVSVISLFGKLYVERGSILSTTIFIYAITSPVNGYVGGSLYSRMRGTRWIKQFISGALLLPSLLCIIALLVNFVAIYYQASRAIPFLTMLAVFSILAFVVIPLNLIGAVLGKNISGTTNVPCRVNPVPRPIPLKKWFMEPLPIILVGGLLPFGSIFIEMYFIFTSFWGYKTYYVFGFTFLVILIMLIVVSCVSIVCTYFVLNAEDYRWQWISFLSGASVAVYVYLYAIFYFMFKTRMFGFFQTTFYFSYMVMFCVGIGLMCGAVSFLASSCFVRKIYSTVKID</sequence>
<feature type="transmembrane region" description="Helical" evidence="7">
    <location>
        <begin position="261"/>
        <end position="288"/>
    </location>
</feature>
<dbReference type="GO" id="GO:0016020">
    <property type="term" value="C:membrane"/>
    <property type="evidence" value="ECO:0007669"/>
    <property type="project" value="UniProtKB-SubCell"/>
</dbReference>
<feature type="transmembrane region" description="Helical" evidence="7">
    <location>
        <begin position="329"/>
        <end position="354"/>
    </location>
</feature>
<feature type="transmembrane region" description="Helical" evidence="7">
    <location>
        <begin position="360"/>
        <end position="382"/>
    </location>
</feature>
<evidence type="ECO:0000256" key="1">
    <source>
        <dbReference type="ARBA" id="ARBA00004141"/>
    </source>
</evidence>
<comment type="similarity">
    <text evidence="2 7">Belongs to the nonaspanin (TM9SF) (TC 9.A.2) family.</text>
</comment>
<feature type="transmembrane region" description="Helical" evidence="7">
    <location>
        <begin position="521"/>
        <end position="544"/>
    </location>
</feature>
<keyword evidence="9" id="KW-1185">Reference proteome</keyword>
<evidence type="ECO:0000256" key="3">
    <source>
        <dbReference type="ARBA" id="ARBA00022692"/>
    </source>
</evidence>
<evidence type="ECO:0000256" key="2">
    <source>
        <dbReference type="ARBA" id="ARBA00005227"/>
    </source>
</evidence>
<comment type="subcellular location">
    <subcellularLocation>
        <location evidence="1">Membrane</location>
        <topology evidence="1">Multi-pass membrane protein</topology>
    </subcellularLocation>
</comment>
<accession>A0ABD2Q7K8</accession>
<dbReference type="EMBL" id="JBJKFK010000801">
    <property type="protein sequence ID" value="KAL3315202.1"/>
    <property type="molecule type" value="Genomic_DNA"/>
</dbReference>
<evidence type="ECO:0000256" key="5">
    <source>
        <dbReference type="ARBA" id="ARBA00022989"/>
    </source>
</evidence>
<keyword evidence="6 7" id="KW-0472">Membrane</keyword>